<accession>A0A0V1EI01</accession>
<protein>
    <submittedName>
        <fullName evidence="1">Uncharacterized protein</fullName>
    </submittedName>
</protein>
<reference evidence="1 2" key="1">
    <citation type="submission" date="2015-01" db="EMBL/GenBank/DDBJ databases">
        <title>Evolution of Trichinella species and genotypes.</title>
        <authorList>
            <person name="Korhonen P.K."/>
            <person name="Edoardo P."/>
            <person name="Giuseppe L.R."/>
            <person name="Gasser R.B."/>
        </authorList>
    </citation>
    <scope>NUCLEOTIDE SEQUENCE [LARGE SCALE GENOMIC DNA]</scope>
    <source>
        <strain evidence="1">ISS13</strain>
    </source>
</reference>
<evidence type="ECO:0000313" key="2">
    <source>
        <dbReference type="Proteomes" id="UP000054632"/>
    </source>
</evidence>
<proteinExistence type="predicted"/>
<evidence type="ECO:0000313" key="1">
    <source>
        <dbReference type="EMBL" id="KRY73433.1"/>
    </source>
</evidence>
<dbReference type="EMBL" id="JYDR01000034">
    <property type="protein sequence ID" value="KRY73433.1"/>
    <property type="molecule type" value="Genomic_DNA"/>
</dbReference>
<dbReference type="AlphaFoldDB" id="A0A0V1EI01"/>
<gene>
    <name evidence="1" type="ORF">T4A_9022</name>
</gene>
<dbReference type="Proteomes" id="UP000054632">
    <property type="component" value="Unassembled WGS sequence"/>
</dbReference>
<organism evidence="1 2">
    <name type="scientific">Trichinella pseudospiralis</name>
    <name type="common">Parasitic roundworm</name>
    <dbReference type="NCBI Taxonomy" id="6337"/>
    <lineage>
        <taxon>Eukaryota</taxon>
        <taxon>Metazoa</taxon>
        <taxon>Ecdysozoa</taxon>
        <taxon>Nematoda</taxon>
        <taxon>Enoplea</taxon>
        <taxon>Dorylaimia</taxon>
        <taxon>Trichinellida</taxon>
        <taxon>Trichinellidae</taxon>
        <taxon>Trichinella</taxon>
    </lineage>
</organism>
<sequence>MIGNFIDVAHMVNLFQVNNAVVQESDKIVAKKQNPTPTVISQLLDFVNATSSRLNIPWK</sequence>
<comment type="caution">
    <text evidence="1">The sequence shown here is derived from an EMBL/GenBank/DDBJ whole genome shotgun (WGS) entry which is preliminary data.</text>
</comment>
<name>A0A0V1EI01_TRIPS</name>